<dbReference type="GeneID" id="34312004"/>
<dbReference type="RefSeq" id="WP_013959775.1">
    <property type="nucleotide sequence ID" value="NC_015727.1"/>
</dbReference>
<dbReference type="Proteomes" id="UP000006798">
    <property type="component" value="Plasmid pBB1"/>
</dbReference>
<accession>F8GW63</accession>
<dbReference type="KEGG" id="cnc:CNE_BB1p13530"/>
<organism evidence="1 2">
    <name type="scientific">Cupriavidus necator (strain ATCC 43291 / DSM 13513 / CCUG 52238 / LMG 8453 / N-1)</name>
    <name type="common">Ralstonia eutropha</name>
    <dbReference type="NCBI Taxonomy" id="1042878"/>
    <lineage>
        <taxon>Bacteria</taxon>
        <taxon>Pseudomonadati</taxon>
        <taxon>Pseudomonadota</taxon>
        <taxon>Betaproteobacteria</taxon>
        <taxon>Burkholderiales</taxon>
        <taxon>Burkholderiaceae</taxon>
        <taxon>Cupriavidus</taxon>
    </lineage>
</organism>
<evidence type="ECO:0000313" key="1">
    <source>
        <dbReference type="EMBL" id="AEI82752.1"/>
    </source>
</evidence>
<geneLocation type="plasmid" evidence="1 2">
    <name>pBB1</name>
</geneLocation>
<reference evidence="1 2" key="1">
    <citation type="journal article" date="2011" name="J. Bacteriol.">
        <title>Complete genome sequence of the type strain Cupriavidus necator N-1.</title>
        <authorList>
            <person name="Poehlein A."/>
            <person name="Kusian B."/>
            <person name="Friedrich B."/>
            <person name="Daniel R."/>
            <person name="Bowien B."/>
        </authorList>
    </citation>
    <scope>NUCLEOTIDE SEQUENCE [LARGE SCALE GENOMIC DNA]</scope>
    <source>
        <strain evidence="2">ATCC 43291 / DSM 13513 / CCUG 52238 / LMG 8453 / N-1</strain>
        <plasmid evidence="1 2">pBB1</plasmid>
    </source>
</reference>
<dbReference type="EMBL" id="CP002879">
    <property type="protein sequence ID" value="AEI82752.1"/>
    <property type="molecule type" value="Genomic_DNA"/>
</dbReference>
<dbReference type="AlphaFoldDB" id="F8GW63"/>
<name>F8GW63_CUPNN</name>
<gene>
    <name evidence="1" type="ordered locus">CNE_BB1p13530</name>
</gene>
<sequence>MLSDHALWRLYADAIANHAGVAAPDLFSPAAVTSFSGLGDAQPAVVNWSIFQLGNGIPASAGAYASRSGLFTAYWLCLSFLVEAAASMTRRGPLRPAALGDLLSTDLARYRRLLQARHLPLHGIAGRAVADAAPQDGQRAGLLGAHDALIATLDGRAPALSVAMNRCLIASLPEASELNMAASLYAGSTEFCCPRYSLGGWATGLGAWRSSPADLPPALSLTLPSPTTLASPRGLPATLGASAAPAAAPTPDPFVGAGWPAFLGLHMPNASAAVAERPALQRTAADGLLEGLTLTLAGFGVFPIQPGNWFDAELLEGGHATLPAGAPDFFGMDGALGLLPARAVIGFRPRLSLRAANSRLAQELAASVASIGPFSIRRAPAMAAALACSGCTGTEVRFDASDSNTPVLLGVISKPVRSVDGASAPPTHKPQ</sequence>
<keyword evidence="1" id="KW-0614">Plasmid</keyword>
<dbReference type="HOGENOM" id="CLU_635723_0_0_4"/>
<proteinExistence type="predicted"/>
<evidence type="ECO:0000313" key="2">
    <source>
        <dbReference type="Proteomes" id="UP000006798"/>
    </source>
</evidence>
<protein>
    <submittedName>
        <fullName evidence="1">Uncharacterized protein</fullName>
    </submittedName>
</protein>